<proteinExistence type="predicted"/>
<evidence type="ECO:0000313" key="1">
    <source>
        <dbReference type="EMBL" id="MZP43607.1"/>
    </source>
</evidence>
<comment type="caution">
    <text evidence="1">The sequence shown here is derived from an EMBL/GenBank/DDBJ whole genome shotgun (WGS) entry which is preliminary data.</text>
</comment>
<dbReference type="EMBL" id="WXEX01000009">
    <property type="protein sequence ID" value="MZP43607.1"/>
    <property type="molecule type" value="Genomic_DNA"/>
</dbReference>
<dbReference type="AlphaFoldDB" id="A0A845LA47"/>
<dbReference type="RefSeq" id="WP_161262183.1">
    <property type="nucleotide sequence ID" value="NZ_JAFBDC010000009.1"/>
</dbReference>
<name>A0A845LA47_HELGE</name>
<organism evidence="1 2">
    <name type="scientific">Heliomicrobium gestii</name>
    <name type="common">Heliobacterium gestii</name>
    <dbReference type="NCBI Taxonomy" id="2699"/>
    <lineage>
        <taxon>Bacteria</taxon>
        <taxon>Bacillati</taxon>
        <taxon>Bacillota</taxon>
        <taxon>Clostridia</taxon>
        <taxon>Eubacteriales</taxon>
        <taxon>Heliobacteriaceae</taxon>
        <taxon>Heliomicrobium</taxon>
    </lineage>
</organism>
<accession>A0A845LA47</accession>
<dbReference type="Proteomes" id="UP000471031">
    <property type="component" value="Unassembled WGS sequence"/>
</dbReference>
<evidence type="ECO:0000313" key="2">
    <source>
        <dbReference type="Proteomes" id="UP000471031"/>
    </source>
</evidence>
<protein>
    <submittedName>
        <fullName evidence="1">Uncharacterized protein</fullName>
    </submittedName>
</protein>
<keyword evidence="2" id="KW-1185">Reference proteome</keyword>
<gene>
    <name evidence="1" type="ORF">GTO89_11195</name>
</gene>
<sequence>MTGATEAGTGGVKGVAVVGSGVGVGAVVRVIGVVGVGAISAAVVEGFFRASVAAVTGNVGRGAGDDVPAPTLVVAAGVEEALSAGGCVEALDAAAAVSLPEKA</sequence>
<reference evidence="1 2" key="1">
    <citation type="submission" date="2020-01" db="EMBL/GenBank/DDBJ databases">
        <title>Whole genome sequence of Heliobacterium gestii DSM 11169.</title>
        <authorList>
            <person name="Kyndt J.A."/>
            <person name="Meyer T.E."/>
        </authorList>
    </citation>
    <scope>NUCLEOTIDE SEQUENCE [LARGE SCALE GENOMIC DNA]</scope>
    <source>
        <strain evidence="1 2">DSM 11169</strain>
    </source>
</reference>